<dbReference type="AlphaFoldDB" id="A0A316ZKC2"/>
<proteinExistence type="predicted"/>
<evidence type="ECO:0000256" key="1">
    <source>
        <dbReference type="SAM" id="MobiDB-lite"/>
    </source>
</evidence>
<dbReference type="PANTHER" id="PTHR21089:SF1">
    <property type="entry name" value="BIFUNCTIONAL 3-DEHYDROQUINATE DEHYDRATASE_SHIKIMATE DEHYDROGENASE, CHLOROPLASTIC"/>
    <property type="match status" value="1"/>
</dbReference>
<dbReference type="RefSeq" id="XP_025601032.1">
    <property type="nucleotide sequence ID" value="XM_025741413.1"/>
</dbReference>
<evidence type="ECO:0000313" key="4">
    <source>
        <dbReference type="Proteomes" id="UP000245946"/>
    </source>
</evidence>
<dbReference type="Pfam" id="PF08501">
    <property type="entry name" value="Shikimate_dh_N"/>
    <property type="match status" value="1"/>
</dbReference>
<dbReference type="Proteomes" id="UP000245946">
    <property type="component" value="Unassembled WGS sequence"/>
</dbReference>
<reference evidence="3 4" key="1">
    <citation type="journal article" date="2018" name="Mol. Biol. Evol.">
        <title>Broad Genomic Sampling Reveals a Smut Pathogenic Ancestry of the Fungal Clade Ustilaginomycotina.</title>
        <authorList>
            <person name="Kijpornyongpan T."/>
            <person name="Mondo S.J."/>
            <person name="Barry K."/>
            <person name="Sandor L."/>
            <person name="Lee J."/>
            <person name="Lipzen A."/>
            <person name="Pangilinan J."/>
            <person name="LaButti K."/>
            <person name="Hainaut M."/>
            <person name="Henrissat B."/>
            <person name="Grigoriev I.V."/>
            <person name="Spatafora J.W."/>
            <person name="Aime M.C."/>
        </authorList>
    </citation>
    <scope>NUCLEOTIDE SEQUENCE [LARGE SCALE GENOMIC DNA]</scope>
    <source>
        <strain evidence="3 4">MCA 4186</strain>
    </source>
</reference>
<dbReference type="InterPro" id="IPR046346">
    <property type="entry name" value="Aminoacid_DH-like_N_sf"/>
</dbReference>
<gene>
    <name evidence="3" type="ORF">FA09DRAFT_327479</name>
</gene>
<dbReference type="OrthoDB" id="204377at2759"/>
<dbReference type="PANTHER" id="PTHR21089">
    <property type="entry name" value="SHIKIMATE DEHYDROGENASE"/>
    <property type="match status" value="1"/>
</dbReference>
<dbReference type="GO" id="GO:0019632">
    <property type="term" value="P:shikimate metabolic process"/>
    <property type="evidence" value="ECO:0007669"/>
    <property type="project" value="TreeGrafter"/>
</dbReference>
<dbReference type="GO" id="GO:0004764">
    <property type="term" value="F:shikimate 3-dehydrogenase (NADP+) activity"/>
    <property type="evidence" value="ECO:0007669"/>
    <property type="project" value="InterPro"/>
</dbReference>
<dbReference type="Gene3D" id="3.40.50.720">
    <property type="entry name" value="NAD(P)-binding Rossmann-like Domain"/>
    <property type="match status" value="1"/>
</dbReference>
<dbReference type="GeneID" id="37268957"/>
<evidence type="ECO:0000259" key="2">
    <source>
        <dbReference type="Pfam" id="PF08501"/>
    </source>
</evidence>
<dbReference type="InterPro" id="IPR036291">
    <property type="entry name" value="NAD(P)-bd_dom_sf"/>
</dbReference>
<name>A0A316ZKC2_9BASI</name>
<accession>A0A316ZKC2</accession>
<feature type="compositionally biased region" description="Low complexity" evidence="1">
    <location>
        <begin position="1"/>
        <end position="12"/>
    </location>
</feature>
<dbReference type="EMBL" id="KZ819284">
    <property type="protein sequence ID" value="PWO00754.1"/>
    <property type="molecule type" value="Genomic_DNA"/>
</dbReference>
<dbReference type="SUPFAM" id="SSF51735">
    <property type="entry name" value="NAD(P)-binding Rossmann-fold domains"/>
    <property type="match status" value="1"/>
</dbReference>
<dbReference type="InterPro" id="IPR013708">
    <property type="entry name" value="Shikimate_DH-bd_N"/>
</dbReference>
<dbReference type="InterPro" id="IPR022893">
    <property type="entry name" value="Shikimate_DH_fam"/>
</dbReference>
<dbReference type="Gene3D" id="3.40.50.10860">
    <property type="entry name" value="Leucine Dehydrogenase, chain A, domain 1"/>
    <property type="match status" value="1"/>
</dbReference>
<keyword evidence="4" id="KW-1185">Reference proteome</keyword>
<feature type="region of interest" description="Disordered" evidence="1">
    <location>
        <begin position="1"/>
        <end position="27"/>
    </location>
</feature>
<protein>
    <recommendedName>
        <fullName evidence="2">Shikimate dehydrogenase substrate binding N-terminal domain-containing protein</fullName>
    </recommendedName>
</protein>
<dbReference type="SUPFAM" id="SSF53223">
    <property type="entry name" value="Aminoacid dehydrogenase-like, N-terminal domain"/>
    <property type="match status" value="1"/>
</dbReference>
<sequence>MAPVASYTAASAPAPPQHPTEAEIKDSPRRHHLFGFPISHSASPAFQNMLIQRSTLEQGGSAPFATYSLCETKSVEEAHMRALVREDARFGGSGVTMPLKVAVTARLGRGEILDELDEVARATSTVNTIVVYPSASGSTAVEDRRMIGTNTDYLGIRIAVLRNVATQNGLDASAYMAQSPAFRFPPDGRVADGSVPHSAIITGSGGTCRSAVWAATQLGLSPLYLLNRDAGETQDVVSHFAAGGYKLDLRPLRSVAEFDAEAERRASGETGNVACCIGAIPAITPQSDDEKMVYTLAHAFFREQYTPTASSTAPPAGAAYLPLPAARPFLEMCYKPRMTPLLKYASQQGWAAIGGVEAMIEQGLAQARMWAASEPILNGKLPERDPLSCATAAGDASPLGAQAEQEARDMVLAMQDVVVASAAVPDVPAVAPASTSLPAAAAVAA</sequence>
<evidence type="ECO:0000313" key="3">
    <source>
        <dbReference type="EMBL" id="PWO00754.1"/>
    </source>
</evidence>
<dbReference type="GO" id="GO:0009423">
    <property type="term" value="P:chorismate biosynthetic process"/>
    <property type="evidence" value="ECO:0007669"/>
    <property type="project" value="TreeGrafter"/>
</dbReference>
<feature type="domain" description="Shikimate dehydrogenase substrate binding N-terminal" evidence="2">
    <location>
        <begin position="33"/>
        <end position="129"/>
    </location>
</feature>
<organism evidence="3 4">
    <name type="scientific">Tilletiopsis washingtonensis</name>
    <dbReference type="NCBI Taxonomy" id="58919"/>
    <lineage>
        <taxon>Eukaryota</taxon>
        <taxon>Fungi</taxon>
        <taxon>Dikarya</taxon>
        <taxon>Basidiomycota</taxon>
        <taxon>Ustilaginomycotina</taxon>
        <taxon>Exobasidiomycetes</taxon>
        <taxon>Entylomatales</taxon>
        <taxon>Entylomatales incertae sedis</taxon>
        <taxon>Tilletiopsis</taxon>
    </lineage>
</organism>
<dbReference type="STRING" id="58919.A0A316ZKC2"/>